<feature type="domain" description="POP1 C-terminal" evidence="7">
    <location>
        <begin position="743"/>
        <end position="900"/>
    </location>
</feature>
<dbReference type="InterPro" id="IPR055079">
    <property type="entry name" value="POP1_C"/>
</dbReference>
<evidence type="ECO:0000313" key="9">
    <source>
        <dbReference type="Proteomes" id="UP001497444"/>
    </source>
</evidence>
<comment type="subcellular location">
    <subcellularLocation>
        <location evidence="1">Nucleus</location>
    </subcellularLocation>
</comment>
<dbReference type="Pfam" id="PF08170">
    <property type="entry name" value="POPLD"/>
    <property type="match status" value="1"/>
</dbReference>
<feature type="compositionally biased region" description="Polar residues" evidence="4">
    <location>
        <begin position="76"/>
        <end position="91"/>
    </location>
</feature>
<evidence type="ECO:0000256" key="3">
    <source>
        <dbReference type="ARBA" id="ARBA00023242"/>
    </source>
</evidence>
<keyword evidence="2" id="KW-0819">tRNA processing</keyword>
<dbReference type="PANTHER" id="PTHR22731">
    <property type="entry name" value="RIBONUCLEASES P/MRP PROTEIN SUBUNIT POP1"/>
    <property type="match status" value="1"/>
</dbReference>
<organism evidence="8 9">
    <name type="scientific">Sphagnum jensenii</name>
    <dbReference type="NCBI Taxonomy" id="128206"/>
    <lineage>
        <taxon>Eukaryota</taxon>
        <taxon>Viridiplantae</taxon>
        <taxon>Streptophyta</taxon>
        <taxon>Embryophyta</taxon>
        <taxon>Bryophyta</taxon>
        <taxon>Sphagnophytina</taxon>
        <taxon>Sphagnopsida</taxon>
        <taxon>Sphagnales</taxon>
        <taxon>Sphagnaceae</taxon>
        <taxon>Sphagnum</taxon>
    </lineage>
</organism>
<protein>
    <submittedName>
        <fullName evidence="8">Uncharacterized protein</fullName>
    </submittedName>
</protein>
<proteinExistence type="predicted"/>
<evidence type="ECO:0000313" key="8">
    <source>
        <dbReference type="EMBL" id="CAK9269198.1"/>
    </source>
</evidence>
<name>A0ABP0WQR4_9BRYO</name>
<feature type="domain" description="POPLD" evidence="6">
    <location>
        <begin position="537"/>
        <end position="613"/>
    </location>
</feature>
<dbReference type="InterPro" id="IPR012590">
    <property type="entry name" value="POPLD_dom"/>
</dbReference>
<evidence type="ECO:0000256" key="2">
    <source>
        <dbReference type="ARBA" id="ARBA00022694"/>
    </source>
</evidence>
<evidence type="ECO:0000259" key="6">
    <source>
        <dbReference type="Pfam" id="PF08170"/>
    </source>
</evidence>
<feature type="region of interest" description="Disordered" evidence="4">
    <location>
        <begin position="601"/>
        <end position="622"/>
    </location>
</feature>
<feature type="domain" description="Pop1 N-terminal" evidence="5">
    <location>
        <begin position="140"/>
        <end position="197"/>
    </location>
</feature>
<dbReference type="Pfam" id="PF22770">
    <property type="entry name" value="POP1_C"/>
    <property type="match status" value="1"/>
</dbReference>
<dbReference type="InterPro" id="IPR009723">
    <property type="entry name" value="Pop1_N"/>
</dbReference>
<gene>
    <name evidence="8" type="ORF">CSSPJE1EN1_LOCUS14676</name>
</gene>
<dbReference type="EMBL" id="OZ020097">
    <property type="protein sequence ID" value="CAK9269198.1"/>
    <property type="molecule type" value="Genomic_DNA"/>
</dbReference>
<accession>A0ABP0WQR4</accession>
<evidence type="ECO:0000256" key="4">
    <source>
        <dbReference type="SAM" id="MobiDB-lite"/>
    </source>
</evidence>
<dbReference type="PANTHER" id="PTHR22731:SF3">
    <property type="entry name" value="RIBONUCLEASES P_MRP PROTEIN SUBUNIT POP1"/>
    <property type="match status" value="1"/>
</dbReference>
<keyword evidence="9" id="KW-1185">Reference proteome</keyword>
<evidence type="ECO:0000259" key="7">
    <source>
        <dbReference type="Pfam" id="PF22770"/>
    </source>
</evidence>
<dbReference type="Proteomes" id="UP001497444">
    <property type="component" value="Chromosome 2"/>
</dbReference>
<sequence>MEGGSRHSGVPRILDVQQYASARGPEIAALHAVSRDSDKPGSGSSIPRHLRRRATSHNRRRSYYWNSKKRSAAVIQDSSAQPKSNSQTGSETAEPGSYAGALPQEEPQKKRPCRRVRRKFELKGGADGSGGCSSDGTRRLVTHVWHAKRFSMTKIWGYWLPEGLPGRGRGSRAVMRWARDATLLQDASFYSPVELSGPSEALLHVLQLVLEPPPPAVNAMSDNAKAEYEGLQYGKFILHHMDRSPYAAIAPVTLLWRPVPKELQSEQSIGLIPAEKRQVWVWVHAAAFDEALMCLQTACQRQASIESIVLQCKSRKGEFGRLDLLGHGALAVLKKVLHPMSSDLAAQENSAEDICAINTSSSSSSLGLHSKLLAGAAWLPGAGVLGMEVWDPRDPPHNQAKFEALPLLGSDQGTGPSSEQMGHGRAESENILADQAEQKHGCGEEYNCESLPSWLHGHLSDSPKLWTYQSGINGQSIVDCPISEKDLSTRRHKERMVYFQLSETPNGPLRVEGKMHGSPKCPILLLKHEHKMLSACGWSLILPIAWVRAFWVPLVFAGGHVIGLREQHWLSTDAGLPSFPYDFPDCFAYSQFMARQATELQEQCSKRPLPNKRGPSSHSPPFWRFSVGPGSGISSQETEELAVNMGDHLTEDLLANGGKTRNEPRNSTGFESRLSAAENIEGPLMFVARTITTLMNTLRDNNLHHLPIHPDETRPGNFNILETGRVAWHQAMHDGAQESTKGCLVRVLIRAPRKGNFDAGAIIYMPIPSDEESYLCSVSQQAGGKRKIAAKQASTHTLQESDGLNVCAGPLETGTKLSQAEQGKVHHQPCNVRSPIGIVTSSVPRGSASTSSVGICEVGGLGMLRARQFLDEKWKGQSEIFLLARNTTSSMYRPALASIVLEKQTDVL</sequence>
<dbReference type="InterPro" id="IPR039182">
    <property type="entry name" value="Pop1"/>
</dbReference>
<reference evidence="8 9" key="1">
    <citation type="submission" date="2024-02" db="EMBL/GenBank/DDBJ databases">
        <authorList>
            <consortium name="ELIXIR-Norway"/>
            <consortium name="Elixir Norway"/>
        </authorList>
    </citation>
    <scope>NUCLEOTIDE SEQUENCE [LARGE SCALE GENOMIC DNA]</scope>
</reference>
<feature type="compositionally biased region" description="Basic residues" evidence="4">
    <location>
        <begin position="48"/>
        <end position="71"/>
    </location>
</feature>
<feature type="region of interest" description="Disordered" evidence="4">
    <location>
        <begin position="31"/>
        <end position="115"/>
    </location>
</feature>
<dbReference type="Pfam" id="PF06978">
    <property type="entry name" value="POP1_N"/>
    <property type="match status" value="1"/>
</dbReference>
<evidence type="ECO:0000256" key="1">
    <source>
        <dbReference type="ARBA" id="ARBA00004123"/>
    </source>
</evidence>
<keyword evidence="3" id="KW-0539">Nucleus</keyword>
<evidence type="ECO:0000259" key="5">
    <source>
        <dbReference type="Pfam" id="PF06978"/>
    </source>
</evidence>